<reference evidence="11 12" key="1">
    <citation type="submission" date="2024-05" db="EMBL/GenBank/DDBJ databases">
        <title>Haplotype-resolved chromosome-level genome assembly of Huyou (Citrus changshanensis).</title>
        <authorList>
            <person name="Miao C."/>
            <person name="Chen W."/>
            <person name="Wu Y."/>
            <person name="Wang L."/>
            <person name="Zhao S."/>
            <person name="Grierson D."/>
            <person name="Xu C."/>
            <person name="Chen K."/>
        </authorList>
    </citation>
    <scope>NUCLEOTIDE SEQUENCE [LARGE SCALE GENOMIC DNA]</scope>
    <source>
        <strain evidence="11">01-14</strain>
        <tissue evidence="11">Leaf</tissue>
    </source>
</reference>
<dbReference type="Gene3D" id="1.25.40.20">
    <property type="entry name" value="Ankyrin repeat-containing domain"/>
    <property type="match status" value="1"/>
</dbReference>
<dbReference type="PROSITE" id="PS50088">
    <property type="entry name" value="ANK_REPEAT"/>
    <property type="match status" value="1"/>
</dbReference>
<dbReference type="EMBL" id="JBCGBO010000024">
    <property type="protein sequence ID" value="KAK9182217.1"/>
    <property type="molecule type" value="Genomic_DNA"/>
</dbReference>
<dbReference type="SMART" id="SM00015">
    <property type="entry name" value="IQ"/>
    <property type="match status" value="3"/>
</dbReference>
<comment type="similarity">
    <text evidence="2">Belongs to the CAMTA family.</text>
</comment>
<evidence type="ECO:0000256" key="4">
    <source>
        <dbReference type="ARBA" id="ARBA00023016"/>
    </source>
</evidence>
<feature type="domain" description="CG-1" evidence="10">
    <location>
        <begin position="21"/>
        <end position="147"/>
    </location>
</feature>
<comment type="caution">
    <text evidence="11">The sequence shown here is derived from an EMBL/GenBank/DDBJ whole genome shotgun (WGS) entry which is preliminary data.</text>
</comment>
<evidence type="ECO:0000256" key="5">
    <source>
        <dbReference type="ARBA" id="ARBA00023043"/>
    </source>
</evidence>
<dbReference type="InterPro" id="IPR014756">
    <property type="entry name" value="Ig_E-set"/>
</dbReference>
<keyword evidence="4" id="KW-0346">Stress response</keyword>
<name>A0AAP0LQ98_9ROSI</name>
<dbReference type="InterPro" id="IPR002110">
    <property type="entry name" value="Ankyrin_rpt"/>
</dbReference>
<evidence type="ECO:0000256" key="2">
    <source>
        <dbReference type="ARBA" id="ARBA00008267"/>
    </source>
</evidence>
<dbReference type="Pfam" id="PF12796">
    <property type="entry name" value="Ank_2"/>
    <property type="match status" value="1"/>
</dbReference>
<evidence type="ECO:0000256" key="3">
    <source>
        <dbReference type="ARBA" id="ARBA00022860"/>
    </source>
</evidence>
<dbReference type="PROSITE" id="PS50297">
    <property type="entry name" value="ANK_REP_REGION"/>
    <property type="match status" value="1"/>
</dbReference>
<protein>
    <recommendedName>
        <fullName evidence="10">CG-1 domain-containing protein</fullName>
    </recommendedName>
</protein>
<proteinExistence type="inferred from homology"/>
<evidence type="ECO:0000313" key="12">
    <source>
        <dbReference type="Proteomes" id="UP001428341"/>
    </source>
</evidence>
<dbReference type="InterPro" id="IPR005559">
    <property type="entry name" value="CG-1_dom"/>
</dbReference>
<keyword evidence="7" id="KW-0804">Transcription</keyword>
<feature type="repeat" description="ANK" evidence="9">
    <location>
        <begin position="700"/>
        <end position="732"/>
    </location>
</feature>
<evidence type="ECO:0000313" key="11">
    <source>
        <dbReference type="EMBL" id="KAK9182217.1"/>
    </source>
</evidence>
<dbReference type="SMART" id="SM01076">
    <property type="entry name" value="CG-1"/>
    <property type="match status" value="1"/>
</dbReference>
<dbReference type="Gene3D" id="2.60.40.10">
    <property type="entry name" value="Immunoglobulins"/>
    <property type="match status" value="1"/>
</dbReference>
<dbReference type="GO" id="GO:0003712">
    <property type="term" value="F:transcription coregulator activity"/>
    <property type="evidence" value="ECO:0007669"/>
    <property type="project" value="TreeGrafter"/>
</dbReference>
<dbReference type="Proteomes" id="UP001428341">
    <property type="component" value="Unassembled WGS sequence"/>
</dbReference>
<keyword evidence="5 9" id="KW-0040">ANK repeat</keyword>
<dbReference type="Pfam" id="PF00612">
    <property type="entry name" value="IQ"/>
    <property type="match status" value="1"/>
</dbReference>
<dbReference type="CDD" id="cd23767">
    <property type="entry name" value="IQCD"/>
    <property type="match status" value="3"/>
</dbReference>
<dbReference type="GO" id="GO:0006357">
    <property type="term" value="P:regulation of transcription by RNA polymerase II"/>
    <property type="evidence" value="ECO:0007669"/>
    <property type="project" value="TreeGrafter"/>
</dbReference>
<dbReference type="Pfam" id="PF03859">
    <property type="entry name" value="CG-1"/>
    <property type="match status" value="1"/>
</dbReference>
<evidence type="ECO:0000256" key="9">
    <source>
        <dbReference type="PROSITE-ProRule" id="PRU00023"/>
    </source>
</evidence>
<dbReference type="InterPro" id="IPR000048">
    <property type="entry name" value="IQ_motif_EF-hand-BS"/>
</dbReference>
<sequence>MAELLVGSEIHGFHTLKDLDVANMMEEAKTRWLRPNEIHAILCNSKYFSINAKPVNLPKSGTVVLFDRKMLRNFRKDGHNWKKKKDGKTVKEAHEHLKVGNEERIHVYYAHGEDSPTFVRRCYWLLDKTLENIVLVHYRETHEVHFTITHLLSLMLCLNDLPYSLKRWWLFLANDEDLLFCYLNLDNVDAIQPRNLLPDRSSTTLAHHRCNRCCYRPLILFRVLGTPATPPNSHSSSISDQSAPLLLSEEFNSGAGHAYSAGGKELQAPNESLTVQNHEMRLHELNTLEWDDLVVTNDSNDSTEPRGDKFSHFDQQNHTAIKGAASNMASSSGVKLPTLTLGTLGSFFPSHDSYAEVSSGGCLTSLSQPIDRSNNTQFNNLDGVYSELMGTQSSVSSQRNEFGEVCTGDSLDILAGDGLQSQDSFGKWMNYIMTDSPGSVDDPVLEPSISSGHHQFTVPEHLFSITDVSPAWAFSNEKTKILVTGFFHKDCLHLSKSNMFCVCGEVRVPAEFVQAGVYRCFLPPHSAGLFLLYMSLDGHKPISQVLNFEYRSPQLHVPVASSEDKSKWEEFQVQMRLAHLLFSSFKGLNILSSKVPPNSLKEAKKFASKSTCISNSWAYLFKSVGDKRTSLPEAKDSFFELTLKSKLKEWLLERVVEGSKTTEYDVHGQGVIHLCAMLGYTWAILLFSWSGLSLDFRDKYGWTALHWAAYYGREKMVVGLLSAGAKPNLVTDPTSENPGGLNAADVASKKGFDGLAAFLSEQALVAQFNDMTLAGNISGSLQTGSTITVDTQNLTEDEVYLKDTLSAYRTAAEAAARIQAAFREHSLKVQTNAIRFSSPEEEAQNIIAALKIQHAFRNFEVRKKIAAAARIQHRFRSWKVRKEFLNMRRQAIKIQSAFRGFQVRKQYGKILWSVGVLEKAILRWRLKRKGFRGLQVDRVEVEAGSDPNHEGDAEEDFYRASRKQAEERVERSVVQVQSMFRSKKAQEEYRRMKLAHDQAKLEYEGLLDPDMEMAD</sequence>
<dbReference type="InterPro" id="IPR036770">
    <property type="entry name" value="Ankyrin_rpt-contain_sf"/>
</dbReference>
<evidence type="ECO:0000256" key="6">
    <source>
        <dbReference type="ARBA" id="ARBA00023159"/>
    </source>
</evidence>
<dbReference type="Gene3D" id="1.20.5.190">
    <property type="match status" value="1"/>
</dbReference>
<dbReference type="GO" id="GO:0003690">
    <property type="term" value="F:double-stranded DNA binding"/>
    <property type="evidence" value="ECO:0007669"/>
    <property type="project" value="TreeGrafter"/>
</dbReference>
<dbReference type="PANTHER" id="PTHR23335:SF3">
    <property type="entry name" value="CALMODULIN-BINDING TRANSCRIPTION ACTIVATOR 5"/>
    <property type="match status" value="1"/>
</dbReference>
<evidence type="ECO:0000256" key="8">
    <source>
        <dbReference type="ARBA" id="ARBA00023242"/>
    </source>
</evidence>
<comment type="subcellular location">
    <subcellularLocation>
        <location evidence="1">Nucleus</location>
    </subcellularLocation>
</comment>
<dbReference type="PROSITE" id="PS50096">
    <property type="entry name" value="IQ"/>
    <property type="match status" value="4"/>
</dbReference>
<evidence type="ECO:0000259" key="10">
    <source>
        <dbReference type="PROSITE" id="PS51437"/>
    </source>
</evidence>
<organism evidence="11 12">
    <name type="scientific">Citrus x changshan-huyou</name>
    <dbReference type="NCBI Taxonomy" id="2935761"/>
    <lineage>
        <taxon>Eukaryota</taxon>
        <taxon>Viridiplantae</taxon>
        <taxon>Streptophyta</taxon>
        <taxon>Embryophyta</taxon>
        <taxon>Tracheophyta</taxon>
        <taxon>Spermatophyta</taxon>
        <taxon>Magnoliopsida</taxon>
        <taxon>eudicotyledons</taxon>
        <taxon>Gunneridae</taxon>
        <taxon>Pentapetalae</taxon>
        <taxon>rosids</taxon>
        <taxon>malvids</taxon>
        <taxon>Sapindales</taxon>
        <taxon>Rutaceae</taxon>
        <taxon>Aurantioideae</taxon>
        <taxon>Citrus</taxon>
    </lineage>
</organism>
<dbReference type="GO" id="GO:0005634">
    <property type="term" value="C:nucleus"/>
    <property type="evidence" value="ECO:0007669"/>
    <property type="project" value="UniProtKB-SubCell"/>
</dbReference>
<dbReference type="PANTHER" id="PTHR23335">
    <property type="entry name" value="CALMODULIN-BINDING TRANSCRIPTION ACTIVATOR CAMTA"/>
    <property type="match status" value="1"/>
</dbReference>
<dbReference type="InterPro" id="IPR027417">
    <property type="entry name" value="P-loop_NTPase"/>
</dbReference>
<keyword evidence="6" id="KW-0010">Activator</keyword>
<dbReference type="SUPFAM" id="SSF81296">
    <property type="entry name" value="E set domains"/>
    <property type="match status" value="1"/>
</dbReference>
<dbReference type="PROSITE" id="PS51437">
    <property type="entry name" value="CG_1"/>
    <property type="match status" value="1"/>
</dbReference>
<keyword evidence="12" id="KW-1185">Reference proteome</keyword>
<dbReference type="SUPFAM" id="SSF52540">
    <property type="entry name" value="P-loop containing nucleoside triphosphate hydrolases"/>
    <property type="match status" value="1"/>
</dbReference>
<keyword evidence="8" id="KW-0539">Nucleus</keyword>
<dbReference type="InterPro" id="IPR013783">
    <property type="entry name" value="Ig-like_fold"/>
</dbReference>
<evidence type="ECO:0000256" key="7">
    <source>
        <dbReference type="ARBA" id="ARBA00023163"/>
    </source>
</evidence>
<dbReference type="SMART" id="SM00248">
    <property type="entry name" value="ANK"/>
    <property type="match status" value="1"/>
</dbReference>
<evidence type="ECO:0000256" key="1">
    <source>
        <dbReference type="ARBA" id="ARBA00004123"/>
    </source>
</evidence>
<accession>A0AAP0LQ98</accession>
<dbReference type="GO" id="GO:0005516">
    <property type="term" value="F:calmodulin binding"/>
    <property type="evidence" value="ECO:0007669"/>
    <property type="project" value="UniProtKB-KW"/>
</dbReference>
<gene>
    <name evidence="11" type="ORF">WN944_025360</name>
</gene>
<dbReference type="AlphaFoldDB" id="A0AAP0LQ98"/>
<keyword evidence="3" id="KW-0112">Calmodulin-binding</keyword>
<dbReference type="SUPFAM" id="SSF48403">
    <property type="entry name" value="Ankyrin repeat"/>
    <property type="match status" value="1"/>
</dbReference>